<gene>
    <name evidence="1" type="ORF">EYS09_07890</name>
</gene>
<comment type="caution">
    <text evidence="1">The sequence shown here is derived from an EMBL/GenBank/DDBJ whole genome shotgun (WGS) entry which is preliminary data.</text>
</comment>
<dbReference type="Proteomes" id="UP000292452">
    <property type="component" value="Unassembled WGS sequence"/>
</dbReference>
<evidence type="ECO:0000313" key="1">
    <source>
        <dbReference type="EMBL" id="TBO60212.1"/>
    </source>
</evidence>
<dbReference type="EMBL" id="SIXH01000048">
    <property type="protein sequence ID" value="TBO60212.1"/>
    <property type="molecule type" value="Genomic_DNA"/>
</dbReference>
<reference evidence="1 2" key="1">
    <citation type="submission" date="2019-02" db="EMBL/GenBank/DDBJ databases">
        <title>Draft Genome Sequence of Streptomyces sp. AM-2504, identified by 16S rRNA comparative analysis as a Streptomyces Kasugaensis strain.</title>
        <authorList>
            <person name="Napolioni V."/>
            <person name="Giuliodori A.M."/>
            <person name="Spurio R."/>
            <person name="Fabbretti A."/>
        </authorList>
    </citation>
    <scope>NUCLEOTIDE SEQUENCE [LARGE SCALE GENOMIC DNA]</scope>
    <source>
        <strain evidence="1 2">AM-2504</strain>
    </source>
</reference>
<keyword evidence="2" id="KW-1185">Reference proteome</keyword>
<name>A0A4Q9HY98_STRKA</name>
<evidence type="ECO:0000313" key="2">
    <source>
        <dbReference type="Proteomes" id="UP000292452"/>
    </source>
</evidence>
<sequence>MATPTGRPIPLLCPSDQVGRCARCQQPCHRYGVGANPLCQTCRQAVETARQQQKTSPAT</sequence>
<organism evidence="1 2">
    <name type="scientific">Streptomyces kasugaensis</name>
    <dbReference type="NCBI Taxonomy" id="1946"/>
    <lineage>
        <taxon>Bacteria</taxon>
        <taxon>Bacillati</taxon>
        <taxon>Actinomycetota</taxon>
        <taxon>Actinomycetes</taxon>
        <taxon>Kitasatosporales</taxon>
        <taxon>Streptomycetaceae</taxon>
        <taxon>Streptomyces</taxon>
    </lineage>
</organism>
<dbReference type="AlphaFoldDB" id="A0A4Q9HY98"/>
<accession>A0A4Q9HY98</accession>
<proteinExistence type="predicted"/>
<protein>
    <submittedName>
        <fullName evidence="1">Uncharacterized protein</fullName>
    </submittedName>
</protein>